<evidence type="ECO:0000313" key="2">
    <source>
        <dbReference type="Proteomes" id="UP001066276"/>
    </source>
</evidence>
<dbReference type="AlphaFoldDB" id="A0AAV7Q6Q8"/>
<proteinExistence type="predicted"/>
<comment type="caution">
    <text evidence="1">The sequence shown here is derived from an EMBL/GenBank/DDBJ whole genome shotgun (WGS) entry which is preliminary data.</text>
</comment>
<sequence length="100" mass="10989">LCQETSCITHPFQYTARHTALPRELLHHTPIPYTASHTALPRDLLHHTPIPVYCTTHSSAKGPSAPHTNSSILHHTQLCQGTSCTTPIPVHCTTHSSAKR</sequence>
<keyword evidence="2" id="KW-1185">Reference proteome</keyword>
<feature type="non-terminal residue" evidence="1">
    <location>
        <position position="100"/>
    </location>
</feature>
<protein>
    <submittedName>
        <fullName evidence="1">Uncharacterized protein</fullName>
    </submittedName>
</protein>
<accession>A0AAV7Q6Q8</accession>
<dbReference type="Proteomes" id="UP001066276">
    <property type="component" value="Chromosome 6"/>
</dbReference>
<name>A0AAV7Q6Q8_PLEWA</name>
<reference evidence="1" key="1">
    <citation type="journal article" date="2022" name="bioRxiv">
        <title>Sequencing and chromosome-scale assembly of the giantPleurodeles waltlgenome.</title>
        <authorList>
            <person name="Brown T."/>
            <person name="Elewa A."/>
            <person name="Iarovenko S."/>
            <person name="Subramanian E."/>
            <person name="Araus A.J."/>
            <person name="Petzold A."/>
            <person name="Susuki M."/>
            <person name="Suzuki K.-i.T."/>
            <person name="Hayashi T."/>
            <person name="Toyoda A."/>
            <person name="Oliveira C."/>
            <person name="Osipova E."/>
            <person name="Leigh N.D."/>
            <person name="Simon A."/>
            <person name="Yun M.H."/>
        </authorList>
    </citation>
    <scope>NUCLEOTIDE SEQUENCE</scope>
    <source>
        <strain evidence="1">20211129_DDA</strain>
        <tissue evidence="1">Liver</tissue>
    </source>
</reference>
<dbReference type="EMBL" id="JANPWB010000010">
    <property type="protein sequence ID" value="KAJ1134343.1"/>
    <property type="molecule type" value="Genomic_DNA"/>
</dbReference>
<evidence type="ECO:0000313" key="1">
    <source>
        <dbReference type="EMBL" id="KAJ1134343.1"/>
    </source>
</evidence>
<organism evidence="1 2">
    <name type="scientific">Pleurodeles waltl</name>
    <name type="common">Iberian ribbed newt</name>
    <dbReference type="NCBI Taxonomy" id="8319"/>
    <lineage>
        <taxon>Eukaryota</taxon>
        <taxon>Metazoa</taxon>
        <taxon>Chordata</taxon>
        <taxon>Craniata</taxon>
        <taxon>Vertebrata</taxon>
        <taxon>Euteleostomi</taxon>
        <taxon>Amphibia</taxon>
        <taxon>Batrachia</taxon>
        <taxon>Caudata</taxon>
        <taxon>Salamandroidea</taxon>
        <taxon>Salamandridae</taxon>
        <taxon>Pleurodelinae</taxon>
        <taxon>Pleurodeles</taxon>
    </lineage>
</organism>
<feature type="non-terminal residue" evidence="1">
    <location>
        <position position="1"/>
    </location>
</feature>
<gene>
    <name evidence="1" type="ORF">NDU88_000795</name>
</gene>